<sequence>MTRCFVRFISSRVKQVDAVFRNSMQAAAHHSSLYVVQDMFSKRPPRTCEWGLGACSVRGRAIRSAWPILTGWHACVPLQKRDGNLATKRRGANQTQRFTYDGQNRLISVHTQDVRGVVEFRANLELPALPSEAAAA</sequence>
<name>A0A3N8Q936_9BURK</name>
<accession>A0A3N8Q936</accession>
<dbReference type="Proteomes" id="UP000269271">
    <property type="component" value="Unassembled WGS sequence"/>
</dbReference>
<dbReference type="EMBL" id="QTQX01000028">
    <property type="protein sequence ID" value="RQT20175.1"/>
    <property type="molecule type" value="Genomic_DNA"/>
</dbReference>
<dbReference type="NCBIfam" id="TIGR01643">
    <property type="entry name" value="YD_repeat_2x"/>
    <property type="match status" value="1"/>
</dbReference>
<proteinExistence type="predicted"/>
<evidence type="ECO:0000313" key="1">
    <source>
        <dbReference type="EMBL" id="RQT20175.1"/>
    </source>
</evidence>
<organism evidence="1 2">
    <name type="scientific">Burkholderia contaminans</name>
    <dbReference type="NCBI Taxonomy" id="488447"/>
    <lineage>
        <taxon>Bacteria</taxon>
        <taxon>Pseudomonadati</taxon>
        <taxon>Pseudomonadota</taxon>
        <taxon>Betaproteobacteria</taxon>
        <taxon>Burkholderiales</taxon>
        <taxon>Burkholderiaceae</taxon>
        <taxon>Burkholderia</taxon>
        <taxon>Burkholderia cepacia complex</taxon>
    </lineage>
</organism>
<reference evidence="1 2" key="1">
    <citation type="submission" date="2018-08" db="EMBL/GenBank/DDBJ databases">
        <title>Comparative analysis of Burkholderia isolates from Puerto Rico.</title>
        <authorList>
            <person name="Hall C."/>
            <person name="Sahl J."/>
            <person name="Wagner D."/>
        </authorList>
    </citation>
    <scope>NUCLEOTIDE SEQUENCE [LARGE SCALE GENOMIC DNA]</scope>
    <source>
        <strain evidence="1 2">Bp9001</strain>
    </source>
</reference>
<evidence type="ECO:0000313" key="2">
    <source>
        <dbReference type="Proteomes" id="UP000269271"/>
    </source>
</evidence>
<evidence type="ECO:0008006" key="3">
    <source>
        <dbReference type="Google" id="ProtNLM"/>
    </source>
</evidence>
<dbReference type="InterPro" id="IPR006530">
    <property type="entry name" value="YD"/>
</dbReference>
<protein>
    <recommendedName>
        <fullName evidence="3">YD repeat-containing protein</fullName>
    </recommendedName>
</protein>
<gene>
    <name evidence="1" type="ORF">DF037_32500</name>
</gene>
<comment type="caution">
    <text evidence="1">The sequence shown here is derived from an EMBL/GenBank/DDBJ whole genome shotgun (WGS) entry which is preliminary data.</text>
</comment>
<dbReference type="AlphaFoldDB" id="A0A3N8Q936"/>